<name>A0AAD6XQG4_9AGAR</name>
<dbReference type="AlphaFoldDB" id="A0AAD6XQG4"/>
<sequence length="140" mass="15758">MGIRILGTIEGDDQGPELLDTLLLQDRGTYFYIYDAPDDNAAIQYAVDPEVYTKARTDIPAVDTAWIEYADVDLAHEMFRLPNNSDAAFEKHTCIRKPSPMLLHPDYGIAAVKWWGRGNHPPGLGIRIDLRLEPDYLLAS</sequence>
<organism evidence="1 2">
    <name type="scientific">Mycena belliarum</name>
    <dbReference type="NCBI Taxonomy" id="1033014"/>
    <lineage>
        <taxon>Eukaryota</taxon>
        <taxon>Fungi</taxon>
        <taxon>Dikarya</taxon>
        <taxon>Basidiomycota</taxon>
        <taxon>Agaricomycotina</taxon>
        <taxon>Agaricomycetes</taxon>
        <taxon>Agaricomycetidae</taxon>
        <taxon>Agaricales</taxon>
        <taxon>Marasmiineae</taxon>
        <taxon>Mycenaceae</taxon>
        <taxon>Mycena</taxon>
    </lineage>
</organism>
<proteinExistence type="predicted"/>
<dbReference type="EMBL" id="JARJCN010000053">
    <property type="protein sequence ID" value="KAJ7080742.1"/>
    <property type="molecule type" value="Genomic_DNA"/>
</dbReference>
<evidence type="ECO:0000313" key="1">
    <source>
        <dbReference type="EMBL" id="KAJ7080742.1"/>
    </source>
</evidence>
<comment type="caution">
    <text evidence="1">The sequence shown here is derived from an EMBL/GenBank/DDBJ whole genome shotgun (WGS) entry which is preliminary data.</text>
</comment>
<protein>
    <submittedName>
        <fullName evidence="1">Uncharacterized protein</fullName>
    </submittedName>
</protein>
<reference evidence="1" key="1">
    <citation type="submission" date="2023-03" db="EMBL/GenBank/DDBJ databases">
        <title>Massive genome expansion in bonnet fungi (Mycena s.s.) driven by repeated elements and novel gene families across ecological guilds.</title>
        <authorList>
            <consortium name="Lawrence Berkeley National Laboratory"/>
            <person name="Harder C.B."/>
            <person name="Miyauchi S."/>
            <person name="Viragh M."/>
            <person name="Kuo A."/>
            <person name="Thoen E."/>
            <person name="Andreopoulos B."/>
            <person name="Lu D."/>
            <person name="Skrede I."/>
            <person name="Drula E."/>
            <person name="Henrissat B."/>
            <person name="Morin E."/>
            <person name="Kohler A."/>
            <person name="Barry K."/>
            <person name="LaButti K."/>
            <person name="Morin E."/>
            <person name="Salamov A."/>
            <person name="Lipzen A."/>
            <person name="Mereny Z."/>
            <person name="Hegedus B."/>
            <person name="Baldrian P."/>
            <person name="Stursova M."/>
            <person name="Weitz H."/>
            <person name="Taylor A."/>
            <person name="Grigoriev I.V."/>
            <person name="Nagy L.G."/>
            <person name="Martin F."/>
            <person name="Kauserud H."/>
        </authorList>
    </citation>
    <scope>NUCLEOTIDE SEQUENCE</scope>
    <source>
        <strain evidence="1">CBHHK173m</strain>
    </source>
</reference>
<dbReference type="Proteomes" id="UP001222325">
    <property type="component" value="Unassembled WGS sequence"/>
</dbReference>
<keyword evidence="2" id="KW-1185">Reference proteome</keyword>
<evidence type="ECO:0000313" key="2">
    <source>
        <dbReference type="Proteomes" id="UP001222325"/>
    </source>
</evidence>
<accession>A0AAD6XQG4</accession>
<gene>
    <name evidence="1" type="ORF">B0H15DRAFT_953346</name>
</gene>